<dbReference type="EMBL" id="CP144753">
    <property type="protein sequence ID" value="WVZ93671.1"/>
    <property type="molecule type" value="Genomic_DNA"/>
</dbReference>
<proteinExistence type="predicted"/>
<reference evidence="1 2" key="1">
    <citation type="submission" date="2024-02" db="EMBL/GenBank/DDBJ databases">
        <title>High-quality chromosome-scale genome assembly of Pensacola bahiagrass (Paspalum notatum Flugge var. saurae).</title>
        <authorList>
            <person name="Vega J.M."/>
            <person name="Podio M."/>
            <person name="Orjuela J."/>
            <person name="Siena L.A."/>
            <person name="Pessino S.C."/>
            <person name="Combes M.C."/>
            <person name="Mariac C."/>
            <person name="Albertini E."/>
            <person name="Pupilli F."/>
            <person name="Ortiz J.P.A."/>
            <person name="Leblanc O."/>
        </authorList>
    </citation>
    <scope>NUCLEOTIDE SEQUENCE [LARGE SCALE GENOMIC DNA]</scope>
    <source>
        <strain evidence="1">R1</strain>
        <tissue evidence="1">Leaf</tissue>
    </source>
</reference>
<organism evidence="1 2">
    <name type="scientific">Paspalum notatum var. saurae</name>
    <dbReference type="NCBI Taxonomy" id="547442"/>
    <lineage>
        <taxon>Eukaryota</taxon>
        <taxon>Viridiplantae</taxon>
        <taxon>Streptophyta</taxon>
        <taxon>Embryophyta</taxon>
        <taxon>Tracheophyta</taxon>
        <taxon>Spermatophyta</taxon>
        <taxon>Magnoliopsida</taxon>
        <taxon>Liliopsida</taxon>
        <taxon>Poales</taxon>
        <taxon>Poaceae</taxon>
        <taxon>PACMAD clade</taxon>
        <taxon>Panicoideae</taxon>
        <taxon>Andropogonodae</taxon>
        <taxon>Paspaleae</taxon>
        <taxon>Paspalinae</taxon>
        <taxon>Paspalum</taxon>
    </lineage>
</organism>
<evidence type="ECO:0000313" key="2">
    <source>
        <dbReference type="Proteomes" id="UP001341281"/>
    </source>
</evidence>
<dbReference type="AlphaFoldDB" id="A0AAQ3XDC5"/>
<dbReference type="PANTHER" id="PTHR47481:SF31">
    <property type="entry name" value="OS01G0873500 PROTEIN"/>
    <property type="match status" value="1"/>
</dbReference>
<dbReference type="Proteomes" id="UP001341281">
    <property type="component" value="Chromosome 09"/>
</dbReference>
<sequence length="133" mass="14362">MGLVDGMVQAPSVEIEDEEEKKKIPNPAYAQWLVQDQQVFSYLSVIPVSRSADTGINMHHGCPTVEGIGGYVLLPDALPDDMAAAGKPIDDEELVGYILTGLDMDYNPVVSAVLAPVEPISVTELYAQLLSFE</sequence>
<gene>
    <name evidence="1" type="ORF">U9M48_039635</name>
</gene>
<accession>A0AAQ3XDC5</accession>
<protein>
    <submittedName>
        <fullName evidence="1">Uncharacterized protein</fullName>
    </submittedName>
</protein>
<dbReference type="PANTHER" id="PTHR47481">
    <property type="match status" value="1"/>
</dbReference>
<keyword evidence="2" id="KW-1185">Reference proteome</keyword>
<evidence type="ECO:0000313" key="1">
    <source>
        <dbReference type="EMBL" id="WVZ93671.1"/>
    </source>
</evidence>
<name>A0AAQ3XDC5_PASNO</name>